<comment type="similarity">
    <text evidence="1">Belongs to the NodU/CmcH family.</text>
</comment>
<evidence type="ECO:0000313" key="5">
    <source>
        <dbReference type="Proteomes" id="UP000289821"/>
    </source>
</evidence>
<gene>
    <name evidence="4" type="ORF">DSM04_10589</name>
</gene>
<organism evidence="4 5">
    <name type="scientific">Leeuwenhoekiella aestuarii</name>
    <dbReference type="NCBI Taxonomy" id="2249426"/>
    <lineage>
        <taxon>Bacteria</taxon>
        <taxon>Pseudomonadati</taxon>
        <taxon>Bacteroidota</taxon>
        <taxon>Flavobacteriia</taxon>
        <taxon>Flavobacteriales</taxon>
        <taxon>Flavobacteriaceae</taxon>
        <taxon>Leeuwenhoekiella</taxon>
    </lineage>
</organism>
<keyword evidence="5" id="KW-1185">Reference proteome</keyword>
<comment type="caution">
    <text evidence="4">The sequence shown here is derived from an EMBL/GenBank/DDBJ whole genome shotgun (WGS) entry which is preliminary data.</text>
</comment>
<evidence type="ECO:0000259" key="2">
    <source>
        <dbReference type="Pfam" id="PF02543"/>
    </source>
</evidence>
<keyword evidence="4" id="KW-0808">Transferase</keyword>
<name>A0A4V1KP06_9FLAO</name>
<feature type="domain" description="Carbamoyltransferase C-terminal" evidence="3">
    <location>
        <begin position="387"/>
        <end position="556"/>
    </location>
</feature>
<protein>
    <submittedName>
        <fullName evidence="4">Carbamoyltransferase</fullName>
    </submittedName>
</protein>
<dbReference type="InterPro" id="IPR031730">
    <property type="entry name" value="Carbam_trans_C"/>
</dbReference>
<feature type="domain" description="Carbamoyltransferase" evidence="2">
    <location>
        <begin position="6"/>
        <end position="332"/>
    </location>
</feature>
<dbReference type="Pfam" id="PF02543">
    <property type="entry name" value="Carbam_trans_N"/>
    <property type="match status" value="1"/>
</dbReference>
<dbReference type="RefSeq" id="WP_128761897.1">
    <property type="nucleotide sequence ID" value="NZ_QOVI01000005.1"/>
</dbReference>
<dbReference type="EMBL" id="QOVI01000005">
    <property type="protein sequence ID" value="RXG13111.1"/>
    <property type="molecule type" value="Genomic_DNA"/>
</dbReference>
<dbReference type="PANTHER" id="PTHR34847:SF1">
    <property type="entry name" value="NODULATION PROTEIN U"/>
    <property type="match status" value="1"/>
</dbReference>
<evidence type="ECO:0000313" key="4">
    <source>
        <dbReference type="EMBL" id="RXG13111.1"/>
    </source>
</evidence>
<accession>A0A4V1KP06</accession>
<dbReference type="GO" id="GO:0016740">
    <property type="term" value="F:transferase activity"/>
    <property type="evidence" value="ECO:0007669"/>
    <property type="project" value="UniProtKB-KW"/>
</dbReference>
<evidence type="ECO:0000256" key="1">
    <source>
        <dbReference type="ARBA" id="ARBA00006129"/>
    </source>
</evidence>
<dbReference type="CDD" id="cd24033">
    <property type="entry name" value="ASKHA_NBD_NodU_CmcH-like_N"/>
    <property type="match status" value="1"/>
</dbReference>
<dbReference type="Pfam" id="PF16861">
    <property type="entry name" value="Carbam_trans_C"/>
    <property type="match status" value="1"/>
</dbReference>
<dbReference type="PANTHER" id="PTHR34847">
    <property type="entry name" value="NODULATION PROTEIN U"/>
    <property type="match status" value="1"/>
</dbReference>
<dbReference type="InterPro" id="IPR051338">
    <property type="entry name" value="NodU/CmcH_Carbamoyltrnsfr"/>
</dbReference>
<reference evidence="4 5" key="1">
    <citation type="submission" date="2018-07" db="EMBL/GenBank/DDBJ databases">
        <title>Leeuwenhoekiella genomics.</title>
        <authorList>
            <person name="Tahon G."/>
            <person name="Willems A."/>
        </authorList>
    </citation>
    <scope>NUCLEOTIDE SEQUENCE [LARGE SCALE GENOMIC DNA]</scope>
    <source>
        <strain evidence="4 5">R-50232</strain>
    </source>
</reference>
<dbReference type="Gene3D" id="3.90.870.20">
    <property type="entry name" value="Carbamoyltransferase, C-terminal domain"/>
    <property type="match status" value="1"/>
</dbReference>
<dbReference type="InterPro" id="IPR038152">
    <property type="entry name" value="Carbam_trans_C_sf"/>
</dbReference>
<proteinExistence type="inferred from homology"/>
<dbReference type="InterPro" id="IPR003696">
    <property type="entry name" value="Carbtransf_dom"/>
</dbReference>
<evidence type="ECO:0000259" key="3">
    <source>
        <dbReference type="Pfam" id="PF16861"/>
    </source>
</evidence>
<dbReference type="Proteomes" id="UP000289821">
    <property type="component" value="Unassembled WGS sequence"/>
</dbReference>
<dbReference type="InterPro" id="IPR043129">
    <property type="entry name" value="ATPase_NBD"/>
</dbReference>
<dbReference type="SUPFAM" id="SSF53067">
    <property type="entry name" value="Actin-like ATPase domain"/>
    <property type="match status" value="1"/>
</dbReference>
<dbReference type="AlphaFoldDB" id="A0A4V1KP06"/>
<dbReference type="Gene3D" id="3.30.420.40">
    <property type="match status" value="2"/>
</dbReference>
<sequence>MVDFFFGLSTTGHDPAFAVVDKKGTLIFAEASERYIQQKRAWGIDADHPGHIQSVLPQLGTRNKSIKIAQSWLRVRAELNPKLNHGSLIKKNDINWLVQLQKKAHNTAGVNLQHHFNLNPNPVEAYDHHLCHAINACASFKGNNGICLVIDGDGEVGAISAFLLKDRKLKRLWRSWGPGSLGSYYGWLTSMCGFDWKAGEEWKVMGLAAFGKVQPQLLNKLKDLMTIANGKAFLSKIVTENNWDELLSYQKESGQHYLEMADLAASGQEAYSYFVNELLNRCDTYNEEQLILSGGCALNSSFNGKLAASNRYSSIHVPSAPADDGNAIGAALLSWMKHSKTNEIPYIGSSPYLGTHANWDPAYKDKLSNLPGLKISHLSKKSATILAKKLAAGKIIGVLRGRAEFGPRALGNRSILANPMSPSMKDRINKLVKKREPYRPFAPLITEKNVSRYFQHQHLSPYMSFTLPWKPQYIEILPAVIHHDGTGRLQTLCKEDNPWLNELLNEFEKHTGEAVLLNTSFNVMGKPIVHTLEDALIVLTTTGLDAVLYEDTLIEK</sequence>